<dbReference type="InterPro" id="IPR051783">
    <property type="entry name" value="NAD(P)-dependent_oxidoreduct"/>
</dbReference>
<name>A0A918L6C4_9ACTN</name>
<dbReference type="InterPro" id="IPR001509">
    <property type="entry name" value="Epimerase_deHydtase"/>
</dbReference>
<dbReference type="InterPro" id="IPR036291">
    <property type="entry name" value="NAD(P)-bd_dom_sf"/>
</dbReference>
<evidence type="ECO:0000313" key="3">
    <source>
        <dbReference type="Proteomes" id="UP000606194"/>
    </source>
</evidence>
<sequence>MRIFVAGATGYVGSAIVSELLQAGHEVVGLARSDASAATLVRAGIAVHRGDLGDLDSLRSGAAKADGVVFAANQHISETTDSAARARVELKAVEAIGSELEQTGKPFVVTSGVIGRTPGQVLTEETPAVPNAVTGLRLPVETSVLALGGRGVRSSSVRLAPTVHGRGDARGFVSMLIGIARAKGVSAFVGEGANRWSSVHRRDAAVLFRLAVESAPPGTPVHAVAEEGVRFRDIAEAIGRQLKLPAVGLTAEEASGHFGLLALLVSLDNPTSSALTRERFGWVPVHPGLIEDIEDGHYFKDTA</sequence>
<evidence type="ECO:0000313" key="2">
    <source>
        <dbReference type="EMBL" id="GGS09901.1"/>
    </source>
</evidence>
<gene>
    <name evidence="2" type="ORF">GCM10010269_56250</name>
</gene>
<comment type="caution">
    <text evidence="2">The sequence shown here is derived from an EMBL/GenBank/DDBJ whole genome shotgun (WGS) entry which is preliminary data.</text>
</comment>
<dbReference type="SUPFAM" id="SSF51735">
    <property type="entry name" value="NAD(P)-binding Rossmann-fold domains"/>
    <property type="match status" value="1"/>
</dbReference>
<reference evidence="2" key="1">
    <citation type="journal article" date="2014" name="Int. J. Syst. Evol. Microbiol.">
        <title>Complete genome sequence of Corynebacterium casei LMG S-19264T (=DSM 44701T), isolated from a smear-ripened cheese.</title>
        <authorList>
            <consortium name="US DOE Joint Genome Institute (JGI-PGF)"/>
            <person name="Walter F."/>
            <person name="Albersmeier A."/>
            <person name="Kalinowski J."/>
            <person name="Ruckert C."/>
        </authorList>
    </citation>
    <scope>NUCLEOTIDE SEQUENCE</scope>
    <source>
        <strain evidence="2">JCM 4386</strain>
    </source>
</reference>
<dbReference type="RefSeq" id="WP_190152124.1">
    <property type="nucleotide sequence ID" value="NZ_BMTL01000026.1"/>
</dbReference>
<dbReference type="Proteomes" id="UP000606194">
    <property type="component" value="Unassembled WGS sequence"/>
</dbReference>
<feature type="domain" description="NAD-dependent epimerase/dehydratase" evidence="1">
    <location>
        <begin position="3"/>
        <end position="214"/>
    </location>
</feature>
<proteinExistence type="predicted"/>
<dbReference type="AlphaFoldDB" id="A0A918L6C4"/>
<accession>A0A918L6C4</accession>
<protein>
    <submittedName>
        <fullName evidence="2">NAD-dependent epimerase/dehydratase</fullName>
    </submittedName>
</protein>
<dbReference type="Pfam" id="PF01370">
    <property type="entry name" value="Epimerase"/>
    <property type="match status" value="1"/>
</dbReference>
<evidence type="ECO:0000259" key="1">
    <source>
        <dbReference type="Pfam" id="PF01370"/>
    </source>
</evidence>
<dbReference type="PANTHER" id="PTHR48079">
    <property type="entry name" value="PROTEIN YEEZ"/>
    <property type="match status" value="1"/>
</dbReference>
<keyword evidence="3" id="KW-1185">Reference proteome</keyword>
<dbReference type="PANTHER" id="PTHR48079:SF6">
    <property type="entry name" value="NAD(P)-BINDING DOMAIN-CONTAINING PROTEIN-RELATED"/>
    <property type="match status" value="1"/>
</dbReference>
<dbReference type="Gene3D" id="3.40.50.720">
    <property type="entry name" value="NAD(P)-binding Rossmann-like Domain"/>
    <property type="match status" value="1"/>
</dbReference>
<dbReference type="EMBL" id="BMTL01000026">
    <property type="protein sequence ID" value="GGS09901.1"/>
    <property type="molecule type" value="Genomic_DNA"/>
</dbReference>
<dbReference type="GO" id="GO:0004029">
    <property type="term" value="F:aldehyde dehydrogenase (NAD+) activity"/>
    <property type="evidence" value="ECO:0007669"/>
    <property type="project" value="TreeGrafter"/>
</dbReference>
<dbReference type="CDD" id="cd05262">
    <property type="entry name" value="SDR_a7"/>
    <property type="match status" value="1"/>
</dbReference>
<organism evidence="2 3">
    <name type="scientific">Streptomyces humidus</name>
    <dbReference type="NCBI Taxonomy" id="52259"/>
    <lineage>
        <taxon>Bacteria</taxon>
        <taxon>Bacillati</taxon>
        <taxon>Actinomycetota</taxon>
        <taxon>Actinomycetes</taxon>
        <taxon>Kitasatosporales</taxon>
        <taxon>Streptomycetaceae</taxon>
        <taxon>Streptomyces</taxon>
    </lineage>
</organism>
<dbReference type="GO" id="GO:0005737">
    <property type="term" value="C:cytoplasm"/>
    <property type="evidence" value="ECO:0007669"/>
    <property type="project" value="TreeGrafter"/>
</dbReference>
<reference evidence="2" key="2">
    <citation type="submission" date="2020-09" db="EMBL/GenBank/DDBJ databases">
        <authorList>
            <person name="Sun Q."/>
            <person name="Ohkuma M."/>
        </authorList>
    </citation>
    <scope>NUCLEOTIDE SEQUENCE</scope>
    <source>
        <strain evidence="2">JCM 4386</strain>
    </source>
</reference>